<dbReference type="Gene3D" id="3.60.130.10">
    <property type="entry name" value="Clavaminate synthase-like"/>
    <property type="match status" value="1"/>
</dbReference>
<dbReference type="GO" id="GO:0051213">
    <property type="term" value="F:dioxygenase activity"/>
    <property type="evidence" value="ECO:0007669"/>
    <property type="project" value="UniProtKB-KW"/>
</dbReference>
<sequence>MRGLTEHTMFPGGGSPLVVSPASGAPDLAEVVAAHRARIDERLLDHGAVLFRGFPVASVEEFARFGSALSPQALDYVYRSTPRSSVGEGVFTATEYPADQEIALHCENAYQREWPLKLALCCLVAPATRGETPLADLRRVTGAVGQEILDAFEQRQVRYIRHYRPHVDLPWEVVFQTSDRGELAEFCAAHGIEHSWLDATTLRTAQTAQGTARHPVTGERVLFNQAHLFHRSSLPPQIAASLAELFGVDRLPRDAVFGDGTDIPLAYLEAVRAAFRSASVQFPWQPGDVLLIDNMRMAHGRRPYTGERKVIATLLELYSGQGTEGTAARTHRLAER</sequence>
<organism evidence="6 7">
    <name type="scientific">Catenulispora subtropica</name>
    <dbReference type="NCBI Taxonomy" id="450798"/>
    <lineage>
        <taxon>Bacteria</taxon>
        <taxon>Bacillati</taxon>
        <taxon>Actinomycetota</taxon>
        <taxon>Actinomycetes</taxon>
        <taxon>Catenulisporales</taxon>
        <taxon>Catenulisporaceae</taxon>
        <taxon>Catenulispora</taxon>
    </lineage>
</organism>
<dbReference type="InterPro" id="IPR050411">
    <property type="entry name" value="AlphaKG_dependent_hydroxylases"/>
</dbReference>
<dbReference type="Pfam" id="PF02668">
    <property type="entry name" value="TauD"/>
    <property type="match status" value="1"/>
</dbReference>
<evidence type="ECO:0000256" key="2">
    <source>
        <dbReference type="ARBA" id="ARBA00023002"/>
    </source>
</evidence>
<gene>
    <name evidence="6" type="ORF">GCM10009838_75810</name>
</gene>
<reference evidence="7" key="1">
    <citation type="journal article" date="2019" name="Int. J. Syst. Evol. Microbiol.">
        <title>The Global Catalogue of Microorganisms (GCM) 10K type strain sequencing project: providing services to taxonomists for standard genome sequencing and annotation.</title>
        <authorList>
            <consortium name="The Broad Institute Genomics Platform"/>
            <consortium name="The Broad Institute Genome Sequencing Center for Infectious Disease"/>
            <person name="Wu L."/>
            <person name="Ma J."/>
        </authorList>
    </citation>
    <scope>NUCLEOTIDE SEQUENCE [LARGE SCALE GENOMIC DNA]</scope>
    <source>
        <strain evidence="7">JCM 16013</strain>
    </source>
</reference>
<comment type="caution">
    <text evidence="6">The sequence shown here is derived from an EMBL/GenBank/DDBJ whole genome shotgun (WGS) entry which is preliminary data.</text>
</comment>
<dbReference type="EMBL" id="BAAAQM010000064">
    <property type="protein sequence ID" value="GAA1999244.1"/>
    <property type="molecule type" value="Genomic_DNA"/>
</dbReference>
<evidence type="ECO:0000256" key="3">
    <source>
        <dbReference type="ARBA" id="ARBA00023004"/>
    </source>
</evidence>
<dbReference type="PANTHER" id="PTHR10696">
    <property type="entry name" value="GAMMA-BUTYROBETAINE HYDROXYLASE-RELATED"/>
    <property type="match status" value="1"/>
</dbReference>
<evidence type="ECO:0000313" key="6">
    <source>
        <dbReference type="EMBL" id="GAA1999244.1"/>
    </source>
</evidence>
<evidence type="ECO:0000256" key="4">
    <source>
        <dbReference type="ARBA" id="ARBA00023194"/>
    </source>
</evidence>
<dbReference type="RefSeq" id="WP_344662033.1">
    <property type="nucleotide sequence ID" value="NZ_BAAAQM010000064.1"/>
</dbReference>
<dbReference type="Proteomes" id="UP001499854">
    <property type="component" value="Unassembled WGS sequence"/>
</dbReference>
<keyword evidence="3" id="KW-0408">Iron</keyword>
<protein>
    <submittedName>
        <fullName evidence="6">TauD/TfdA family dioxygenase</fullName>
    </submittedName>
</protein>
<keyword evidence="4" id="KW-0045">Antibiotic biosynthesis</keyword>
<feature type="domain" description="TauD/TfdA-like" evidence="5">
    <location>
        <begin position="27"/>
        <end position="310"/>
    </location>
</feature>
<keyword evidence="2" id="KW-0560">Oxidoreductase</keyword>
<dbReference type="PANTHER" id="PTHR10696:SF56">
    <property type="entry name" value="TAUD_TFDA-LIKE DOMAIN-CONTAINING PROTEIN"/>
    <property type="match status" value="1"/>
</dbReference>
<evidence type="ECO:0000313" key="7">
    <source>
        <dbReference type="Proteomes" id="UP001499854"/>
    </source>
</evidence>
<keyword evidence="7" id="KW-1185">Reference proteome</keyword>
<name>A0ABP5ENC5_9ACTN</name>
<keyword evidence="6" id="KW-0223">Dioxygenase</keyword>
<dbReference type="InterPro" id="IPR003819">
    <property type="entry name" value="TauD/TfdA-like"/>
</dbReference>
<accession>A0ABP5ENC5</accession>
<evidence type="ECO:0000256" key="1">
    <source>
        <dbReference type="ARBA" id="ARBA00001954"/>
    </source>
</evidence>
<dbReference type="SUPFAM" id="SSF51197">
    <property type="entry name" value="Clavaminate synthase-like"/>
    <property type="match status" value="1"/>
</dbReference>
<comment type="cofactor">
    <cofactor evidence="1">
        <name>Fe(2+)</name>
        <dbReference type="ChEBI" id="CHEBI:29033"/>
    </cofactor>
</comment>
<evidence type="ECO:0000259" key="5">
    <source>
        <dbReference type="Pfam" id="PF02668"/>
    </source>
</evidence>
<proteinExistence type="predicted"/>
<dbReference type="InterPro" id="IPR042098">
    <property type="entry name" value="TauD-like_sf"/>
</dbReference>